<keyword evidence="4 6" id="KW-0694">RNA-binding</keyword>
<evidence type="ECO:0000256" key="6">
    <source>
        <dbReference type="RuleBase" id="RU004524"/>
    </source>
</evidence>
<dbReference type="Gene3D" id="6.10.250.3130">
    <property type="match status" value="1"/>
</dbReference>
<dbReference type="PROSITE" id="PS00362">
    <property type="entry name" value="RIBOSOMAL_S15"/>
    <property type="match status" value="1"/>
</dbReference>
<dbReference type="CDD" id="cd00353">
    <property type="entry name" value="Ribosomal_S15p_S13e"/>
    <property type="match status" value="1"/>
</dbReference>
<dbReference type="NCBIfam" id="TIGR00952">
    <property type="entry name" value="S15_bact"/>
    <property type="match status" value="1"/>
</dbReference>
<dbReference type="HAMAP" id="MF_01343_B">
    <property type="entry name" value="Ribosomal_uS15_B"/>
    <property type="match status" value="1"/>
</dbReference>
<evidence type="ECO:0000256" key="2">
    <source>
        <dbReference type="ARBA" id="ARBA00023274"/>
    </source>
</evidence>
<evidence type="ECO:0000256" key="1">
    <source>
        <dbReference type="ARBA" id="ARBA00022980"/>
    </source>
</evidence>
<keyword evidence="2 4" id="KW-0687">Ribonucleoprotein</keyword>
<dbReference type="PANTHER" id="PTHR23321:SF26">
    <property type="entry name" value="SMALL RIBOSOMAL SUBUNIT PROTEIN US15M"/>
    <property type="match status" value="1"/>
</dbReference>
<organism evidence="7 8">
    <name type="scientific">Candidatus Portnoybacteria bacterium RIFCSPLOWO2_02_FULL_39_11</name>
    <dbReference type="NCBI Taxonomy" id="1802001"/>
    <lineage>
        <taxon>Bacteria</taxon>
        <taxon>Candidatus Portnoyibacteriota</taxon>
    </lineage>
</organism>
<dbReference type="AlphaFoldDB" id="A0A1G2FSD0"/>
<evidence type="ECO:0000256" key="5">
    <source>
        <dbReference type="RuleBase" id="RU003919"/>
    </source>
</evidence>
<dbReference type="SUPFAM" id="SSF47060">
    <property type="entry name" value="S15/NS1 RNA-binding domain"/>
    <property type="match status" value="1"/>
</dbReference>
<dbReference type="GO" id="GO:0022627">
    <property type="term" value="C:cytosolic small ribosomal subunit"/>
    <property type="evidence" value="ECO:0007669"/>
    <property type="project" value="TreeGrafter"/>
</dbReference>
<dbReference type="FunFam" id="1.10.287.10:FF:000002">
    <property type="entry name" value="30S ribosomal protein S15"/>
    <property type="match status" value="1"/>
</dbReference>
<protein>
    <recommendedName>
        <fullName evidence="4">Small ribosomal subunit protein uS15</fullName>
    </recommendedName>
</protein>
<gene>
    <name evidence="4" type="primary">rpsO</name>
    <name evidence="7" type="ORF">A3B04_00900</name>
</gene>
<accession>A0A1G2FSD0</accession>
<dbReference type="Gene3D" id="1.10.287.10">
    <property type="entry name" value="S15/NS1, RNA-binding"/>
    <property type="match status" value="1"/>
</dbReference>
<keyword evidence="1 4" id="KW-0689">Ribosomal protein</keyword>
<evidence type="ECO:0000313" key="7">
    <source>
        <dbReference type="EMBL" id="OGZ40717.1"/>
    </source>
</evidence>
<comment type="subunit">
    <text evidence="3 4">Part of the 30S ribosomal subunit. Forms a bridge to the 50S subunit in the 70S ribosome, contacting the 23S rRNA.</text>
</comment>
<comment type="function">
    <text evidence="4 6">One of the primary rRNA binding proteins, it binds directly to 16S rRNA where it helps nucleate assembly of the platform of the 30S subunit by binding and bridging several RNA helices of the 16S rRNA.</text>
</comment>
<comment type="caution">
    <text evidence="7">The sequence shown here is derived from an EMBL/GenBank/DDBJ whole genome shotgun (WGS) entry which is preliminary data.</text>
</comment>
<dbReference type="PANTHER" id="PTHR23321">
    <property type="entry name" value="RIBOSOMAL PROTEIN S15, BACTERIAL AND ORGANELLAR"/>
    <property type="match status" value="1"/>
</dbReference>
<evidence type="ECO:0000313" key="8">
    <source>
        <dbReference type="Proteomes" id="UP000177126"/>
    </source>
</evidence>
<dbReference type="InterPro" id="IPR000589">
    <property type="entry name" value="Ribosomal_uS15"/>
</dbReference>
<keyword evidence="4 6" id="KW-0699">rRNA-binding</keyword>
<dbReference type="Pfam" id="PF00312">
    <property type="entry name" value="Ribosomal_S15"/>
    <property type="match status" value="1"/>
</dbReference>
<dbReference type="InterPro" id="IPR009068">
    <property type="entry name" value="uS15_NS1_RNA-bd_sf"/>
</dbReference>
<proteinExistence type="inferred from homology"/>
<sequence>MLKKPKKSKIIEEFKVHDTDTGSPEVQAAILTEQIKKLTGHLKKHNKDNHSRFGLLKMVAKRKKLIDYLFTEDPERHKKLLKKLELKK</sequence>
<dbReference type="Proteomes" id="UP000177126">
    <property type="component" value="Unassembled WGS sequence"/>
</dbReference>
<dbReference type="GO" id="GO:0003735">
    <property type="term" value="F:structural constituent of ribosome"/>
    <property type="evidence" value="ECO:0007669"/>
    <property type="project" value="InterPro"/>
</dbReference>
<name>A0A1G2FSD0_9BACT</name>
<dbReference type="EMBL" id="MHNF01000026">
    <property type="protein sequence ID" value="OGZ40717.1"/>
    <property type="molecule type" value="Genomic_DNA"/>
</dbReference>
<comment type="similarity">
    <text evidence="4 5">Belongs to the universal ribosomal protein uS15 family.</text>
</comment>
<dbReference type="SMART" id="SM01387">
    <property type="entry name" value="Ribosomal_S15"/>
    <property type="match status" value="1"/>
</dbReference>
<comment type="function">
    <text evidence="4">Forms an intersubunit bridge (bridge B4) with the 23S rRNA of the 50S subunit in the ribosome.</text>
</comment>
<evidence type="ECO:0000256" key="3">
    <source>
        <dbReference type="ARBA" id="ARBA00064542"/>
    </source>
</evidence>
<dbReference type="GO" id="GO:0006412">
    <property type="term" value="P:translation"/>
    <property type="evidence" value="ECO:0007669"/>
    <property type="project" value="UniProtKB-UniRule"/>
</dbReference>
<dbReference type="GO" id="GO:0019843">
    <property type="term" value="F:rRNA binding"/>
    <property type="evidence" value="ECO:0007669"/>
    <property type="project" value="UniProtKB-UniRule"/>
</dbReference>
<dbReference type="InterPro" id="IPR005290">
    <property type="entry name" value="Ribosomal_uS15_bac-type"/>
</dbReference>
<reference evidence="7 8" key="1">
    <citation type="journal article" date="2016" name="Nat. Commun.">
        <title>Thousands of microbial genomes shed light on interconnected biogeochemical processes in an aquifer system.</title>
        <authorList>
            <person name="Anantharaman K."/>
            <person name="Brown C.T."/>
            <person name="Hug L.A."/>
            <person name="Sharon I."/>
            <person name="Castelle C.J."/>
            <person name="Probst A.J."/>
            <person name="Thomas B.C."/>
            <person name="Singh A."/>
            <person name="Wilkins M.J."/>
            <person name="Karaoz U."/>
            <person name="Brodie E.L."/>
            <person name="Williams K.H."/>
            <person name="Hubbard S.S."/>
            <person name="Banfield J.F."/>
        </authorList>
    </citation>
    <scope>NUCLEOTIDE SEQUENCE [LARGE SCALE GENOMIC DNA]</scope>
</reference>
<evidence type="ECO:0000256" key="4">
    <source>
        <dbReference type="HAMAP-Rule" id="MF_01343"/>
    </source>
</evidence>